<sequence>MTSTQGSQTLLLNHDLTRRALRLALDKTTDMADDVLRVPLEYYSDPKLAEMEEALILRRTPLAILPSAQLGRPNDYVVRSVLGDSLLITRDSAGKSHVFLNYCRHRGAMPACGTGNSRRFTCPYHAWTYKNTGELLTVPGKSGFAGMDVTRYGLVELPHEERYGFIWAVLDADGAIDVDRHLGALAPQLAEIDYSTFGYHDVREFESEVSWKGALEAFAEGYHFPFVHGESLIGLNALANTAIYDEYGKHHRLGFPFHWIAKLADDPAGSWDVRDNMGIIYWIYPNLILANSIVGVEIIDILPAGAPTRCTVRHSWMARYPATDDATRSGYDAIFAAVHAAVRDEDFAMLPQCGEAVRHGQHDHMIIGRNEIGVQHMIKVFAETLGIALR</sequence>
<dbReference type="RefSeq" id="WP_085180249.1">
    <property type="nucleotide sequence ID" value="NZ_CSTD01000001.1"/>
</dbReference>
<keyword evidence="6" id="KW-0411">Iron-sulfur</keyword>
<dbReference type="Pfam" id="PF00848">
    <property type="entry name" value="Ring_hydroxyl_A"/>
    <property type="match status" value="1"/>
</dbReference>
<dbReference type="Gene3D" id="2.102.10.10">
    <property type="entry name" value="Rieske [2Fe-2S] iron-sulphur domain"/>
    <property type="match status" value="1"/>
</dbReference>
<evidence type="ECO:0000313" key="10">
    <source>
        <dbReference type="Proteomes" id="UP000198875"/>
    </source>
</evidence>
<dbReference type="InterPro" id="IPR001663">
    <property type="entry name" value="Rng_hydr_dOase-A"/>
</dbReference>
<comment type="cofactor">
    <cofactor evidence="1">
        <name>Fe cation</name>
        <dbReference type="ChEBI" id="CHEBI:24875"/>
    </cofactor>
</comment>
<evidence type="ECO:0000259" key="8">
    <source>
        <dbReference type="PROSITE" id="PS51296"/>
    </source>
</evidence>
<dbReference type="GO" id="GO:0016705">
    <property type="term" value="F:oxidoreductase activity, acting on paired donors, with incorporation or reduction of molecular oxygen"/>
    <property type="evidence" value="ECO:0007669"/>
    <property type="project" value="UniProtKB-ARBA"/>
</dbReference>
<keyword evidence="9" id="KW-0223">Dioxygenase</keyword>
<keyword evidence="7" id="KW-0520">NAD</keyword>
<gene>
    <name evidence="9" type="ORF">BN971_01216</name>
</gene>
<proteinExistence type="predicted"/>
<feature type="domain" description="Rieske" evidence="8">
    <location>
        <begin position="62"/>
        <end position="168"/>
    </location>
</feature>
<evidence type="ECO:0000313" key="9">
    <source>
        <dbReference type="EMBL" id="CPR08224.1"/>
    </source>
</evidence>
<dbReference type="CDD" id="cd03469">
    <property type="entry name" value="Rieske_RO_Alpha_N"/>
    <property type="match status" value="1"/>
</dbReference>
<keyword evidence="4" id="KW-0560">Oxidoreductase</keyword>
<dbReference type="PRINTS" id="PR00090">
    <property type="entry name" value="RNGDIOXGNASE"/>
</dbReference>
<dbReference type="InterPro" id="IPR036922">
    <property type="entry name" value="Rieske_2Fe-2S_sf"/>
</dbReference>
<dbReference type="Proteomes" id="UP000198875">
    <property type="component" value="Unassembled WGS sequence"/>
</dbReference>
<dbReference type="Pfam" id="PF00355">
    <property type="entry name" value="Rieske"/>
    <property type="match status" value="1"/>
</dbReference>
<evidence type="ECO:0000256" key="6">
    <source>
        <dbReference type="ARBA" id="ARBA00023014"/>
    </source>
</evidence>
<keyword evidence="3" id="KW-0479">Metal-binding</keyword>
<reference evidence="9 10" key="1">
    <citation type="submission" date="2015-03" db="EMBL/GenBank/DDBJ databases">
        <authorList>
            <person name="Murphy D."/>
        </authorList>
    </citation>
    <scope>NUCLEOTIDE SEQUENCE [LARGE SCALE GENOMIC DNA]</scope>
    <source>
        <strain evidence="9 10">DSM 44277</strain>
    </source>
</reference>
<keyword evidence="2" id="KW-0001">2Fe-2S</keyword>
<dbReference type="PROSITE" id="PS00570">
    <property type="entry name" value="RING_HYDROXYL_ALPHA"/>
    <property type="match status" value="1"/>
</dbReference>
<evidence type="ECO:0000256" key="5">
    <source>
        <dbReference type="ARBA" id="ARBA00023004"/>
    </source>
</evidence>
<protein>
    <submittedName>
        <fullName evidence="9">Ring-hydroxylating dioxygenase large terminal subunit</fullName>
    </submittedName>
</protein>
<dbReference type="OrthoDB" id="5243643at2"/>
<dbReference type="InterPro" id="IPR015881">
    <property type="entry name" value="ARHD_Rieske_2Fe_2S"/>
</dbReference>
<dbReference type="PANTHER" id="PTHR43756">
    <property type="entry name" value="CHOLINE MONOOXYGENASE, CHLOROPLASTIC"/>
    <property type="match status" value="1"/>
</dbReference>
<dbReference type="GO" id="GO:0005506">
    <property type="term" value="F:iron ion binding"/>
    <property type="evidence" value="ECO:0007669"/>
    <property type="project" value="InterPro"/>
</dbReference>
<name>A0A0U0W518_MYCBE</name>
<dbReference type="InterPro" id="IPR017941">
    <property type="entry name" value="Rieske_2Fe-2S"/>
</dbReference>
<dbReference type="SUPFAM" id="SSF50022">
    <property type="entry name" value="ISP domain"/>
    <property type="match status" value="1"/>
</dbReference>
<evidence type="ECO:0000256" key="7">
    <source>
        <dbReference type="ARBA" id="ARBA00023027"/>
    </source>
</evidence>
<keyword evidence="5" id="KW-0408">Iron</keyword>
<dbReference type="PROSITE" id="PS51296">
    <property type="entry name" value="RIESKE"/>
    <property type="match status" value="1"/>
</dbReference>
<accession>A0A0U0W518</accession>
<dbReference type="SUPFAM" id="SSF55961">
    <property type="entry name" value="Bet v1-like"/>
    <property type="match status" value="1"/>
</dbReference>
<evidence type="ECO:0000256" key="1">
    <source>
        <dbReference type="ARBA" id="ARBA00001962"/>
    </source>
</evidence>
<evidence type="ECO:0000256" key="4">
    <source>
        <dbReference type="ARBA" id="ARBA00023002"/>
    </source>
</evidence>
<dbReference type="InterPro" id="IPR015879">
    <property type="entry name" value="Ring_hydroxy_dOase_asu_C_dom"/>
</dbReference>
<dbReference type="GO" id="GO:0051537">
    <property type="term" value="F:2 iron, 2 sulfur cluster binding"/>
    <property type="evidence" value="ECO:0007669"/>
    <property type="project" value="UniProtKB-KW"/>
</dbReference>
<dbReference type="Gene3D" id="3.90.380.10">
    <property type="entry name" value="Naphthalene 1,2-dioxygenase Alpha Subunit, Chain A, domain 1"/>
    <property type="match status" value="2"/>
</dbReference>
<dbReference type="GO" id="GO:0051213">
    <property type="term" value="F:dioxygenase activity"/>
    <property type="evidence" value="ECO:0007669"/>
    <property type="project" value="UniProtKB-KW"/>
</dbReference>
<evidence type="ECO:0000256" key="3">
    <source>
        <dbReference type="ARBA" id="ARBA00022723"/>
    </source>
</evidence>
<dbReference type="EMBL" id="CSTD01000001">
    <property type="protein sequence ID" value="CPR08224.1"/>
    <property type="molecule type" value="Genomic_DNA"/>
</dbReference>
<dbReference type="AlphaFoldDB" id="A0A0U0W518"/>
<organism evidence="9 10">
    <name type="scientific">Mycobacterium bohemicum DSM 44277</name>
    <dbReference type="NCBI Taxonomy" id="1236609"/>
    <lineage>
        <taxon>Bacteria</taxon>
        <taxon>Bacillati</taxon>
        <taxon>Actinomycetota</taxon>
        <taxon>Actinomycetes</taxon>
        <taxon>Mycobacteriales</taxon>
        <taxon>Mycobacteriaceae</taxon>
        <taxon>Mycobacterium</taxon>
    </lineage>
</organism>
<dbReference type="CDD" id="cd08887">
    <property type="entry name" value="RHO_alpha_C_3"/>
    <property type="match status" value="1"/>
</dbReference>
<dbReference type="GO" id="GO:0004497">
    <property type="term" value="F:monooxygenase activity"/>
    <property type="evidence" value="ECO:0007669"/>
    <property type="project" value="UniProtKB-ARBA"/>
</dbReference>
<dbReference type="PANTHER" id="PTHR43756:SF5">
    <property type="entry name" value="CHOLINE MONOOXYGENASE, CHLOROPLASTIC"/>
    <property type="match status" value="1"/>
</dbReference>
<evidence type="ECO:0000256" key="2">
    <source>
        <dbReference type="ARBA" id="ARBA00022714"/>
    </source>
</evidence>